<evidence type="ECO:0000313" key="3">
    <source>
        <dbReference type="Proteomes" id="UP001234989"/>
    </source>
</evidence>
<dbReference type="AlphaFoldDB" id="A0AAF1A3M9"/>
<protein>
    <submittedName>
        <fullName evidence="2">Uncharacterized protein</fullName>
    </submittedName>
</protein>
<evidence type="ECO:0000313" key="2">
    <source>
        <dbReference type="EMBL" id="WMV59209.1"/>
    </source>
</evidence>
<sequence length="117" mass="12867">MKLSCPGLYHPTIVGIIPPQRQNSIFALPPLSAKIDEGHPKNPQKAALGLGSREMRNPNSRKATTHRLQKCDRITMNFVMGLSQTSRVYPVVHISLLKKCAGDPTSRVPLESLGIKD</sequence>
<organism evidence="2 3">
    <name type="scientific">Solanum verrucosum</name>
    <dbReference type="NCBI Taxonomy" id="315347"/>
    <lineage>
        <taxon>Eukaryota</taxon>
        <taxon>Viridiplantae</taxon>
        <taxon>Streptophyta</taxon>
        <taxon>Embryophyta</taxon>
        <taxon>Tracheophyta</taxon>
        <taxon>Spermatophyta</taxon>
        <taxon>Magnoliopsida</taxon>
        <taxon>eudicotyledons</taxon>
        <taxon>Gunneridae</taxon>
        <taxon>Pentapetalae</taxon>
        <taxon>asterids</taxon>
        <taxon>lamiids</taxon>
        <taxon>Solanales</taxon>
        <taxon>Solanaceae</taxon>
        <taxon>Solanoideae</taxon>
        <taxon>Solaneae</taxon>
        <taxon>Solanum</taxon>
    </lineage>
</organism>
<name>A0AAF1A3M9_SOLVR</name>
<dbReference type="Proteomes" id="UP001234989">
    <property type="component" value="Chromosome 12"/>
</dbReference>
<accession>A0AAF1A3M9</accession>
<reference evidence="2" key="1">
    <citation type="submission" date="2023-08" db="EMBL/GenBank/DDBJ databases">
        <title>A de novo genome assembly of Solanum verrucosum Schlechtendal, a Mexican diploid species geographically isolated from the other diploid A-genome species in potato relatives.</title>
        <authorList>
            <person name="Hosaka K."/>
        </authorList>
    </citation>
    <scope>NUCLEOTIDE SEQUENCE</scope>
    <source>
        <tissue evidence="2">Young leaves</tissue>
    </source>
</reference>
<dbReference type="EMBL" id="CP133623">
    <property type="protein sequence ID" value="WMV59209.1"/>
    <property type="molecule type" value="Genomic_DNA"/>
</dbReference>
<keyword evidence="3" id="KW-1185">Reference proteome</keyword>
<gene>
    <name evidence="2" type="ORF">MTR67_052594</name>
</gene>
<proteinExistence type="predicted"/>
<evidence type="ECO:0000256" key="1">
    <source>
        <dbReference type="SAM" id="MobiDB-lite"/>
    </source>
</evidence>
<feature type="region of interest" description="Disordered" evidence="1">
    <location>
        <begin position="33"/>
        <end position="66"/>
    </location>
</feature>